<proteinExistence type="predicted"/>
<feature type="transmembrane region" description="Helical" evidence="1">
    <location>
        <begin position="68"/>
        <end position="86"/>
    </location>
</feature>
<keyword evidence="1" id="KW-0472">Membrane</keyword>
<evidence type="ECO:0000256" key="1">
    <source>
        <dbReference type="SAM" id="Phobius"/>
    </source>
</evidence>
<gene>
    <name evidence="2" type="ORF">POPTR_008G074900</name>
</gene>
<sequence>MFPDHFRKEFLLFLFLLFLYHKLFSTQCGMKRLLIWFRLETSSIMYFYWSFGTFASSKETGMLHIKRVLLIFSLPHLQLIVGYSWFQFRDTLTSYAKRRLFRD</sequence>
<keyword evidence="1" id="KW-1133">Transmembrane helix</keyword>
<name>A0A2K1ZDF3_POPTR</name>
<evidence type="ECO:0000313" key="2">
    <source>
        <dbReference type="EMBL" id="PNT23309.1"/>
    </source>
</evidence>
<keyword evidence="3" id="KW-1185">Reference proteome</keyword>
<dbReference type="Proteomes" id="UP000006729">
    <property type="component" value="Chromosome 8"/>
</dbReference>
<accession>A0A2K1ZDF3</accession>
<dbReference type="AlphaFoldDB" id="A0A2K1ZDF3"/>
<dbReference type="InParanoid" id="A0A2K1ZDF3"/>
<reference evidence="2 3" key="1">
    <citation type="journal article" date="2006" name="Science">
        <title>The genome of black cottonwood, Populus trichocarpa (Torr. &amp; Gray).</title>
        <authorList>
            <person name="Tuskan G.A."/>
            <person name="Difazio S."/>
            <person name="Jansson S."/>
            <person name="Bohlmann J."/>
            <person name="Grigoriev I."/>
            <person name="Hellsten U."/>
            <person name="Putnam N."/>
            <person name="Ralph S."/>
            <person name="Rombauts S."/>
            <person name="Salamov A."/>
            <person name="Schein J."/>
            <person name="Sterck L."/>
            <person name="Aerts A."/>
            <person name="Bhalerao R.R."/>
            <person name="Bhalerao R.P."/>
            <person name="Blaudez D."/>
            <person name="Boerjan W."/>
            <person name="Brun A."/>
            <person name="Brunner A."/>
            <person name="Busov V."/>
            <person name="Campbell M."/>
            <person name="Carlson J."/>
            <person name="Chalot M."/>
            <person name="Chapman J."/>
            <person name="Chen G.L."/>
            <person name="Cooper D."/>
            <person name="Coutinho P.M."/>
            <person name="Couturier J."/>
            <person name="Covert S."/>
            <person name="Cronk Q."/>
            <person name="Cunningham R."/>
            <person name="Davis J."/>
            <person name="Degroeve S."/>
            <person name="Dejardin A."/>
            <person name="Depamphilis C."/>
            <person name="Detter J."/>
            <person name="Dirks B."/>
            <person name="Dubchak I."/>
            <person name="Duplessis S."/>
            <person name="Ehlting J."/>
            <person name="Ellis B."/>
            <person name="Gendler K."/>
            <person name="Goodstein D."/>
            <person name="Gribskov M."/>
            <person name="Grimwood J."/>
            <person name="Groover A."/>
            <person name="Gunter L."/>
            <person name="Hamberger B."/>
            <person name="Heinze B."/>
            <person name="Helariutta Y."/>
            <person name="Henrissat B."/>
            <person name="Holligan D."/>
            <person name="Holt R."/>
            <person name="Huang W."/>
            <person name="Islam-Faridi N."/>
            <person name="Jones S."/>
            <person name="Jones-Rhoades M."/>
            <person name="Jorgensen R."/>
            <person name="Joshi C."/>
            <person name="Kangasjarvi J."/>
            <person name="Karlsson J."/>
            <person name="Kelleher C."/>
            <person name="Kirkpatrick R."/>
            <person name="Kirst M."/>
            <person name="Kohler A."/>
            <person name="Kalluri U."/>
            <person name="Larimer F."/>
            <person name="Leebens-Mack J."/>
            <person name="Leple J.C."/>
            <person name="Locascio P."/>
            <person name="Lou Y."/>
            <person name="Lucas S."/>
            <person name="Martin F."/>
            <person name="Montanini B."/>
            <person name="Napoli C."/>
            <person name="Nelson D.R."/>
            <person name="Nelson C."/>
            <person name="Nieminen K."/>
            <person name="Nilsson O."/>
            <person name="Pereda V."/>
            <person name="Peter G."/>
            <person name="Philippe R."/>
            <person name="Pilate G."/>
            <person name="Poliakov A."/>
            <person name="Razumovskaya J."/>
            <person name="Richardson P."/>
            <person name="Rinaldi C."/>
            <person name="Ritland K."/>
            <person name="Rouze P."/>
            <person name="Ryaboy D."/>
            <person name="Schmutz J."/>
            <person name="Schrader J."/>
            <person name="Segerman B."/>
            <person name="Shin H."/>
            <person name="Siddiqui A."/>
            <person name="Sterky F."/>
            <person name="Terry A."/>
            <person name="Tsai C.J."/>
            <person name="Uberbacher E."/>
            <person name="Unneberg P."/>
            <person name="Vahala J."/>
            <person name="Wall K."/>
            <person name="Wessler S."/>
            <person name="Yang G."/>
            <person name="Yin T."/>
            <person name="Douglas C."/>
            <person name="Marra M."/>
            <person name="Sandberg G."/>
            <person name="Van de Peer Y."/>
            <person name="Rokhsar D."/>
        </authorList>
    </citation>
    <scope>NUCLEOTIDE SEQUENCE [LARGE SCALE GENOMIC DNA]</scope>
    <source>
        <strain evidence="3">cv. Nisqually</strain>
    </source>
</reference>
<feature type="transmembrane region" description="Helical" evidence="1">
    <location>
        <begin position="35"/>
        <end position="56"/>
    </location>
</feature>
<protein>
    <submittedName>
        <fullName evidence="2">Uncharacterized protein</fullName>
    </submittedName>
</protein>
<organism evidence="2 3">
    <name type="scientific">Populus trichocarpa</name>
    <name type="common">Western balsam poplar</name>
    <name type="synonym">Populus balsamifera subsp. trichocarpa</name>
    <dbReference type="NCBI Taxonomy" id="3694"/>
    <lineage>
        <taxon>Eukaryota</taxon>
        <taxon>Viridiplantae</taxon>
        <taxon>Streptophyta</taxon>
        <taxon>Embryophyta</taxon>
        <taxon>Tracheophyta</taxon>
        <taxon>Spermatophyta</taxon>
        <taxon>Magnoliopsida</taxon>
        <taxon>eudicotyledons</taxon>
        <taxon>Gunneridae</taxon>
        <taxon>Pentapetalae</taxon>
        <taxon>rosids</taxon>
        <taxon>fabids</taxon>
        <taxon>Malpighiales</taxon>
        <taxon>Salicaceae</taxon>
        <taxon>Saliceae</taxon>
        <taxon>Populus</taxon>
    </lineage>
</organism>
<evidence type="ECO:0000313" key="3">
    <source>
        <dbReference type="Proteomes" id="UP000006729"/>
    </source>
</evidence>
<keyword evidence="1" id="KW-0812">Transmembrane</keyword>
<dbReference type="EMBL" id="CM009297">
    <property type="protein sequence ID" value="PNT23309.1"/>
    <property type="molecule type" value="Genomic_DNA"/>
</dbReference>